<evidence type="ECO:0000313" key="2">
    <source>
        <dbReference type="Proteomes" id="UP000253410"/>
    </source>
</evidence>
<gene>
    <name evidence="1" type="ORF">DF182_27185</name>
</gene>
<name>A0A365XWT0_9BACT</name>
<evidence type="ECO:0000313" key="1">
    <source>
        <dbReference type="EMBL" id="RBL90154.1"/>
    </source>
</evidence>
<keyword evidence="2" id="KW-1185">Reference proteome</keyword>
<dbReference type="EMBL" id="QFFJ01000002">
    <property type="protein sequence ID" value="RBL90154.1"/>
    <property type="molecule type" value="Genomic_DNA"/>
</dbReference>
<reference evidence="1 2" key="1">
    <citation type="submission" date="2018-05" db="EMBL/GenBank/DDBJ databases">
        <title>Chitinophaga sp. K3CV102501T nov., isolated from isolated from a monsoon evergreen broad-leaved forest soil.</title>
        <authorList>
            <person name="Lv Y."/>
        </authorList>
    </citation>
    <scope>NUCLEOTIDE SEQUENCE [LARGE SCALE GENOMIC DNA]</scope>
    <source>
        <strain evidence="1 2">GDMCC 1.1325</strain>
    </source>
</reference>
<dbReference type="RefSeq" id="WP_113618905.1">
    <property type="nucleotide sequence ID" value="NZ_QFFJ01000002.1"/>
</dbReference>
<organism evidence="1 2">
    <name type="scientific">Chitinophaga flava</name>
    <dbReference type="NCBI Taxonomy" id="2259036"/>
    <lineage>
        <taxon>Bacteria</taxon>
        <taxon>Pseudomonadati</taxon>
        <taxon>Bacteroidota</taxon>
        <taxon>Chitinophagia</taxon>
        <taxon>Chitinophagales</taxon>
        <taxon>Chitinophagaceae</taxon>
        <taxon>Chitinophaga</taxon>
    </lineage>
</organism>
<evidence type="ECO:0008006" key="3">
    <source>
        <dbReference type="Google" id="ProtNLM"/>
    </source>
</evidence>
<comment type="caution">
    <text evidence="1">The sequence shown here is derived from an EMBL/GenBank/DDBJ whole genome shotgun (WGS) entry which is preliminary data.</text>
</comment>
<proteinExistence type="predicted"/>
<dbReference type="OrthoDB" id="680267at2"/>
<dbReference type="NCBIfam" id="NF038153">
    <property type="entry name" value="lant_leader_L1a"/>
    <property type="match status" value="1"/>
</dbReference>
<accession>A0A365XWT0</accession>
<sequence length="64" mass="7249">MKKKKVSIERKLSFNKQTVAQLNDRQQQLIAGGLELTRLTDCPTGQQRTCPTIPRAGMQCVRCM</sequence>
<dbReference type="Proteomes" id="UP000253410">
    <property type="component" value="Unassembled WGS sequence"/>
</dbReference>
<dbReference type="InterPro" id="IPR058238">
    <property type="entry name" value="Lant_leader_dom"/>
</dbReference>
<dbReference type="AlphaFoldDB" id="A0A365XWT0"/>
<protein>
    <recommendedName>
        <fullName evidence="3">Class I lanthipeptide</fullName>
    </recommendedName>
</protein>